<feature type="region of interest" description="Disordered" evidence="13">
    <location>
        <begin position="580"/>
        <end position="599"/>
    </location>
</feature>
<evidence type="ECO:0000256" key="13">
    <source>
        <dbReference type="SAM" id="MobiDB-lite"/>
    </source>
</evidence>
<keyword evidence="5 12" id="KW-1003">Cell membrane</keyword>
<sequence length="624" mass="66202">MTPRGASRARRRALVGQLSEPVRSFLSTEAGGATLLLLAAVVALGWANSPWSDSYEALLHTEAGVVVGGLELVMDLEHWVNDGLMALFFFVLGLEVRREVSVGELRDPRRATIPLLAGLGGMVLPTALYLLIAPGGEAARGWAAVIGTDTAFLLGALAVVGPVFSTQLRIFLLTLTVVDDIVAVSVIGLVYSDDVRVLPLLGMLVLGAVIAAMSRAGVWRVAPYALLGLVLWLVTLEAGLHASIAGMLAGLLVGAAEPRREVVDGAVERFRAFRQSPHVDVGRRASEGLARAVSVNDRLQASLHPWSSYVVVPVFALTNAGIDLRDGVLADALTSRLTWAVVAGLVVGKTLGIGLTCFLALRLRLGGLPSGVGPGHVLGGSALSGIGFTVSLLVVGLAFDDEQLRARATVGVLLAAVLATLLGWALFRAAAVLRGEGDADLPRVLDRPVDPGRGDHVLGPHDAPLTLVEYADFECPFCAEATGVGAELRARFGEELRYVFRHLPLPDVHPRAELAARAAEAAARQGFFWQMHDVLFGRQDALERVELVGHAQDLGLDVDRFMLDLDDPEVAQRVRDDVASAEASGARGTPTFYVGEHRHTGPWDSQTLARALEAARDRGPTLPD</sequence>
<evidence type="ECO:0000256" key="5">
    <source>
        <dbReference type="ARBA" id="ARBA00022475"/>
    </source>
</evidence>
<keyword evidence="11 12" id="KW-0739">Sodium transport</keyword>
<evidence type="ECO:0000259" key="14">
    <source>
        <dbReference type="PROSITE" id="PS51352"/>
    </source>
</evidence>
<comment type="catalytic activity">
    <reaction evidence="12">
        <text>Na(+)(in) + 2 H(+)(out) = Na(+)(out) + 2 H(+)(in)</text>
        <dbReference type="Rhea" id="RHEA:29251"/>
        <dbReference type="ChEBI" id="CHEBI:15378"/>
        <dbReference type="ChEBI" id="CHEBI:29101"/>
    </reaction>
</comment>
<evidence type="ECO:0000256" key="4">
    <source>
        <dbReference type="ARBA" id="ARBA00022449"/>
    </source>
</evidence>
<evidence type="ECO:0000256" key="9">
    <source>
        <dbReference type="ARBA" id="ARBA00023065"/>
    </source>
</evidence>
<feature type="transmembrane region" description="Helical" evidence="12">
    <location>
        <begin position="197"/>
        <end position="214"/>
    </location>
</feature>
<dbReference type="PANTHER" id="PTHR30341">
    <property type="entry name" value="SODIUM ION/PROTON ANTIPORTER NHAA-RELATED"/>
    <property type="match status" value="1"/>
</dbReference>
<keyword evidence="8 12" id="KW-0915">Sodium</keyword>
<evidence type="ECO:0000256" key="11">
    <source>
        <dbReference type="ARBA" id="ARBA00023201"/>
    </source>
</evidence>
<evidence type="ECO:0000256" key="6">
    <source>
        <dbReference type="ARBA" id="ARBA00022692"/>
    </source>
</evidence>
<comment type="similarity">
    <text evidence="2">In the N-terminal section; belongs to the NhaA Na(+)/H(+) (TC 2.A.33) antiporter family.</text>
</comment>
<evidence type="ECO:0000256" key="12">
    <source>
        <dbReference type="HAMAP-Rule" id="MF_01844"/>
    </source>
</evidence>
<feature type="transmembrane region" description="Helical" evidence="12">
    <location>
        <begin position="337"/>
        <end position="361"/>
    </location>
</feature>
<dbReference type="InterPro" id="IPR036249">
    <property type="entry name" value="Thioredoxin-like_sf"/>
</dbReference>
<dbReference type="Pfam" id="PF13462">
    <property type="entry name" value="Thioredoxin_4"/>
    <property type="match status" value="1"/>
</dbReference>
<feature type="transmembrane region" description="Helical" evidence="12">
    <location>
        <begin position="21"/>
        <end position="46"/>
    </location>
</feature>
<dbReference type="Pfam" id="PF06965">
    <property type="entry name" value="Na_H_antiport_1"/>
    <property type="match status" value="1"/>
</dbReference>
<dbReference type="Gene3D" id="1.20.1530.10">
    <property type="entry name" value="Na+/H+ antiporter like domain"/>
    <property type="match status" value="1"/>
</dbReference>
<feature type="transmembrane region" description="Helical" evidence="12">
    <location>
        <begin position="226"/>
        <end position="253"/>
    </location>
</feature>
<evidence type="ECO:0000256" key="2">
    <source>
        <dbReference type="ARBA" id="ARBA00007006"/>
    </source>
</evidence>
<evidence type="ECO:0000256" key="3">
    <source>
        <dbReference type="ARBA" id="ARBA00022448"/>
    </source>
</evidence>
<dbReference type="Gene3D" id="3.40.30.10">
    <property type="entry name" value="Glutaredoxin"/>
    <property type="match status" value="1"/>
</dbReference>
<feature type="domain" description="Thioredoxin" evidence="14">
    <location>
        <begin position="420"/>
        <end position="617"/>
    </location>
</feature>
<name>A0A285VK60_9MICO</name>
<dbReference type="InterPro" id="IPR004670">
    <property type="entry name" value="NhaA"/>
</dbReference>
<keyword evidence="16" id="KW-1185">Reference proteome</keyword>
<evidence type="ECO:0000313" key="16">
    <source>
        <dbReference type="Proteomes" id="UP000219688"/>
    </source>
</evidence>
<dbReference type="GO" id="GO:0005886">
    <property type="term" value="C:plasma membrane"/>
    <property type="evidence" value="ECO:0007669"/>
    <property type="project" value="UniProtKB-SubCell"/>
</dbReference>
<feature type="transmembrane region" description="Helical" evidence="12">
    <location>
        <begin position="381"/>
        <end position="399"/>
    </location>
</feature>
<dbReference type="PROSITE" id="PS51352">
    <property type="entry name" value="THIOREDOXIN_2"/>
    <property type="match status" value="1"/>
</dbReference>
<dbReference type="SUPFAM" id="SSF52833">
    <property type="entry name" value="Thioredoxin-like"/>
    <property type="match status" value="1"/>
</dbReference>
<organism evidence="15 16">
    <name type="scientific">Ornithinimicrobium cerasi</name>
    <dbReference type="NCBI Taxonomy" id="2248773"/>
    <lineage>
        <taxon>Bacteria</taxon>
        <taxon>Bacillati</taxon>
        <taxon>Actinomycetota</taxon>
        <taxon>Actinomycetes</taxon>
        <taxon>Micrococcales</taxon>
        <taxon>Ornithinimicrobiaceae</taxon>
        <taxon>Ornithinimicrobium</taxon>
    </lineage>
</organism>
<accession>A0A285VK60</accession>
<evidence type="ECO:0000256" key="7">
    <source>
        <dbReference type="ARBA" id="ARBA00022989"/>
    </source>
</evidence>
<dbReference type="PANTHER" id="PTHR30341:SF0">
    <property type="entry name" value="NA(+)_H(+) ANTIPORTER NHAA"/>
    <property type="match status" value="1"/>
</dbReference>
<feature type="transmembrane region" description="Helical" evidence="12">
    <location>
        <begin position="115"/>
        <end position="136"/>
    </location>
</feature>
<dbReference type="GO" id="GO:0015385">
    <property type="term" value="F:sodium:proton antiporter activity"/>
    <property type="evidence" value="ECO:0007669"/>
    <property type="project" value="UniProtKB-UniRule"/>
</dbReference>
<keyword evidence="4 12" id="KW-0050">Antiport</keyword>
<keyword evidence="10 12" id="KW-0472">Membrane</keyword>
<dbReference type="Proteomes" id="UP000219688">
    <property type="component" value="Unassembled WGS sequence"/>
</dbReference>
<keyword evidence="9 12" id="KW-0406">Ion transport</keyword>
<dbReference type="NCBIfam" id="TIGR00773">
    <property type="entry name" value="NhaA"/>
    <property type="match status" value="1"/>
</dbReference>
<protein>
    <recommendedName>
        <fullName evidence="12">Na(+)/H(+) antiporter NhaA</fullName>
    </recommendedName>
    <alternativeName>
        <fullName evidence="12">Sodium/proton antiporter NhaA</fullName>
    </alternativeName>
</protein>
<keyword evidence="7 12" id="KW-1133">Transmembrane helix</keyword>
<feature type="transmembrane region" description="Helical" evidence="12">
    <location>
        <begin position="406"/>
        <end position="427"/>
    </location>
</feature>
<dbReference type="RefSeq" id="WP_097187522.1">
    <property type="nucleotide sequence ID" value="NZ_OBQK01000003.1"/>
</dbReference>
<comment type="function">
    <text evidence="12">Na(+)/H(+) antiporter that extrudes sodium in exchange for external protons.</text>
</comment>
<evidence type="ECO:0000313" key="15">
    <source>
        <dbReference type="EMBL" id="SOC54494.1"/>
    </source>
</evidence>
<dbReference type="AlphaFoldDB" id="A0A285VK60"/>
<evidence type="ECO:0000256" key="10">
    <source>
        <dbReference type="ARBA" id="ARBA00023136"/>
    </source>
</evidence>
<feature type="transmembrane region" description="Helical" evidence="12">
    <location>
        <begin position="142"/>
        <end position="164"/>
    </location>
</feature>
<comment type="similarity">
    <text evidence="12">Belongs to the NhaA Na(+)/H(+) (TC 2.A.33) antiporter family.</text>
</comment>
<dbReference type="HAMAP" id="MF_01844">
    <property type="entry name" value="NhaA"/>
    <property type="match status" value="1"/>
</dbReference>
<comment type="subcellular location">
    <subcellularLocation>
        <location evidence="1">Cell inner membrane</location>
        <topology evidence="1">Multi-pass membrane protein</topology>
    </subcellularLocation>
    <subcellularLocation>
        <location evidence="12">Cell membrane</location>
        <topology evidence="12">Multi-pass membrane protein</topology>
    </subcellularLocation>
</comment>
<dbReference type="GO" id="GO:0006885">
    <property type="term" value="P:regulation of pH"/>
    <property type="evidence" value="ECO:0007669"/>
    <property type="project" value="UniProtKB-UniRule"/>
</dbReference>
<feature type="transmembrane region" description="Helical" evidence="12">
    <location>
        <begin position="171"/>
        <end position="191"/>
    </location>
</feature>
<dbReference type="InterPro" id="IPR023171">
    <property type="entry name" value="Na/H_antiporter_dom_sf"/>
</dbReference>
<keyword evidence="3 12" id="KW-0813">Transport</keyword>
<dbReference type="InterPro" id="IPR012336">
    <property type="entry name" value="Thioredoxin-like_fold"/>
</dbReference>
<keyword evidence="6 12" id="KW-0812">Transmembrane</keyword>
<evidence type="ECO:0000256" key="1">
    <source>
        <dbReference type="ARBA" id="ARBA00004429"/>
    </source>
</evidence>
<reference evidence="16" key="1">
    <citation type="submission" date="2017-08" db="EMBL/GenBank/DDBJ databases">
        <authorList>
            <person name="Varghese N."/>
            <person name="Submissions S."/>
        </authorList>
    </citation>
    <scope>NUCLEOTIDE SEQUENCE [LARGE SCALE GENOMIC DNA]</scope>
    <source>
        <strain evidence="16">USBA17B2</strain>
    </source>
</reference>
<dbReference type="InterPro" id="IPR013766">
    <property type="entry name" value="Thioredoxin_domain"/>
</dbReference>
<proteinExistence type="inferred from homology"/>
<gene>
    <name evidence="12" type="primary">nhaA</name>
    <name evidence="15" type="ORF">SAMN05421879_103178</name>
</gene>
<evidence type="ECO:0000256" key="8">
    <source>
        <dbReference type="ARBA" id="ARBA00023053"/>
    </source>
</evidence>
<dbReference type="EMBL" id="OBQK01000003">
    <property type="protein sequence ID" value="SOC54494.1"/>
    <property type="molecule type" value="Genomic_DNA"/>
</dbReference>